<evidence type="ECO:0000313" key="1">
    <source>
        <dbReference type="EMBL" id="EQC39877.1"/>
    </source>
</evidence>
<organism evidence="1 2">
    <name type="scientific">Saprolegnia diclina (strain VS20)</name>
    <dbReference type="NCBI Taxonomy" id="1156394"/>
    <lineage>
        <taxon>Eukaryota</taxon>
        <taxon>Sar</taxon>
        <taxon>Stramenopiles</taxon>
        <taxon>Oomycota</taxon>
        <taxon>Saprolegniomycetes</taxon>
        <taxon>Saprolegniales</taxon>
        <taxon>Saprolegniaceae</taxon>
        <taxon>Saprolegnia</taxon>
    </lineage>
</organism>
<accession>T0SAM6</accession>
<dbReference type="VEuPathDB" id="FungiDB:SDRG_02534"/>
<dbReference type="RefSeq" id="XP_008606351.1">
    <property type="nucleotide sequence ID" value="XM_008608129.1"/>
</dbReference>
<dbReference type="InParanoid" id="T0SAM6"/>
<protein>
    <submittedName>
        <fullName evidence="1">Uncharacterized protein</fullName>
    </submittedName>
</protein>
<proteinExistence type="predicted"/>
<dbReference type="EMBL" id="JH767137">
    <property type="protein sequence ID" value="EQC39877.1"/>
    <property type="molecule type" value="Genomic_DNA"/>
</dbReference>
<dbReference type="GeneID" id="19943261"/>
<name>T0SAM6_SAPDV</name>
<reference evidence="1 2" key="1">
    <citation type="submission" date="2012-04" db="EMBL/GenBank/DDBJ databases">
        <title>The Genome Sequence of Saprolegnia declina VS20.</title>
        <authorList>
            <consortium name="The Broad Institute Genome Sequencing Platform"/>
            <person name="Russ C."/>
            <person name="Nusbaum C."/>
            <person name="Tyler B."/>
            <person name="van West P."/>
            <person name="Dieguez-Uribeondo J."/>
            <person name="de Bruijn I."/>
            <person name="Tripathy S."/>
            <person name="Jiang R."/>
            <person name="Young S.K."/>
            <person name="Zeng Q."/>
            <person name="Gargeya S."/>
            <person name="Fitzgerald M."/>
            <person name="Haas B."/>
            <person name="Abouelleil A."/>
            <person name="Alvarado L."/>
            <person name="Arachchi H.M."/>
            <person name="Berlin A."/>
            <person name="Chapman S.B."/>
            <person name="Goldberg J."/>
            <person name="Griggs A."/>
            <person name="Gujja S."/>
            <person name="Hansen M."/>
            <person name="Howarth C."/>
            <person name="Imamovic A."/>
            <person name="Larimer J."/>
            <person name="McCowen C."/>
            <person name="Montmayeur A."/>
            <person name="Murphy C."/>
            <person name="Neiman D."/>
            <person name="Pearson M."/>
            <person name="Priest M."/>
            <person name="Roberts A."/>
            <person name="Saif S."/>
            <person name="Shea T."/>
            <person name="Sisk P."/>
            <person name="Sykes S."/>
            <person name="Wortman J."/>
            <person name="Nusbaum C."/>
            <person name="Birren B."/>
        </authorList>
    </citation>
    <scope>NUCLEOTIDE SEQUENCE [LARGE SCALE GENOMIC DNA]</scope>
    <source>
        <strain evidence="1 2">VS20</strain>
    </source>
</reference>
<dbReference type="AlphaFoldDB" id="T0SAM6"/>
<sequence length="442" mass="48611">MGFLASSDSDGESYVDAEQRCPLMLCLVLLGSSGVGKSVLVLLLCAHLAVYHDYHILLARAGTTDHTSDVITWFRGVYVTTHTLSNRSDLAPLVTAFLFENEGTNPKFLIVADDYSLWTVRYEAPLAPFRNHHVLLVSPSHDIPDPDVAFYTMPEGGCRVRPYRSNVRTVLRCAYSGGNVRLFGTSPELHPLGMQALDYVKDVTKYKYYVLADLNEDVVDARVLLRRMMSITPAKRFAALLASTETSTNASLHSLHFEALIHKLASDGMLELSIALLLPLVVAVRVKVVSRGETRGACLAYLATALGNATYWLPHGTASFNAVDAIFVQDRCVYTYYLKTAVDQDEMSIDWALLRTIYAAVTTNPNVAGYAHIYVLATPPGRRWGDDIARSQIRGLCVCTSASETPRAVSICFVFFIVDPTRPKYHGTVAVGLLPVTPLLSV</sequence>
<evidence type="ECO:0000313" key="2">
    <source>
        <dbReference type="Proteomes" id="UP000030762"/>
    </source>
</evidence>
<gene>
    <name evidence="1" type="ORF">SDRG_02534</name>
</gene>
<keyword evidence="2" id="KW-1185">Reference proteome</keyword>
<dbReference type="Proteomes" id="UP000030762">
    <property type="component" value="Unassembled WGS sequence"/>
</dbReference>